<keyword evidence="5" id="KW-1185">Reference proteome</keyword>
<feature type="signal peptide" evidence="2">
    <location>
        <begin position="1"/>
        <end position="21"/>
    </location>
</feature>
<organism evidence="4 5">
    <name type="scientific">Shewanella aestuarii</name>
    <dbReference type="NCBI Taxonomy" id="1028752"/>
    <lineage>
        <taxon>Bacteria</taxon>
        <taxon>Pseudomonadati</taxon>
        <taxon>Pseudomonadota</taxon>
        <taxon>Gammaproteobacteria</taxon>
        <taxon>Alteromonadales</taxon>
        <taxon>Shewanellaceae</taxon>
        <taxon>Shewanella</taxon>
    </lineage>
</organism>
<evidence type="ECO:0000313" key="4">
    <source>
        <dbReference type="EMBL" id="QIR13753.1"/>
    </source>
</evidence>
<dbReference type="InterPro" id="IPR011250">
    <property type="entry name" value="OMP/PagP_B-barrel"/>
</dbReference>
<protein>
    <submittedName>
        <fullName evidence="4">Porin family protein</fullName>
    </submittedName>
</protein>
<dbReference type="RefSeq" id="WP_167675795.1">
    <property type="nucleotide sequence ID" value="NZ_CP050313.1"/>
</dbReference>
<evidence type="ECO:0000313" key="5">
    <source>
        <dbReference type="Proteomes" id="UP000502608"/>
    </source>
</evidence>
<proteinExistence type="predicted"/>
<dbReference type="EMBL" id="CP050313">
    <property type="protein sequence ID" value="QIR13753.1"/>
    <property type="molecule type" value="Genomic_DNA"/>
</dbReference>
<dbReference type="InterPro" id="IPR027385">
    <property type="entry name" value="Beta-barrel_OMP"/>
</dbReference>
<evidence type="ECO:0000259" key="3">
    <source>
        <dbReference type="Pfam" id="PF13505"/>
    </source>
</evidence>
<dbReference type="AlphaFoldDB" id="A0A6G9QHY7"/>
<dbReference type="Proteomes" id="UP000502608">
    <property type="component" value="Chromosome"/>
</dbReference>
<feature type="domain" description="Outer membrane protein beta-barrel" evidence="3">
    <location>
        <begin position="11"/>
        <end position="203"/>
    </location>
</feature>
<keyword evidence="1 2" id="KW-0732">Signal</keyword>
<reference evidence="4 5" key="1">
    <citation type="submission" date="2020-03" db="EMBL/GenBank/DDBJ databases">
        <title>Complete genome sequence of Shewanella sp.</title>
        <authorList>
            <person name="Kim Y.-S."/>
            <person name="Kim S.-J."/>
            <person name="Jung H.-K."/>
            <person name="Kim K.-H."/>
        </authorList>
    </citation>
    <scope>NUCLEOTIDE SEQUENCE [LARGE SCALE GENOMIC DNA]</scope>
    <source>
        <strain evidence="4 5">PN3F2</strain>
    </source>
</reference>
<dbReference type="Gene3D" id="2.40.160.20">
    <property type="match status" value="1"/>
</dbReference>
<name>A0A6G9QHY7_9GAMM</name>
<sequence>MGRNFLVSSLALTLCCFSTQAEVYVAPFAGYSFGGNGLGLTINEGVSSDLNISESEHYGLVLGMKTNDPGSVYILYSTQSTDLRDGGLSSDVVTELNVDYWHLGGSLYFQHGAFNPYVTASAGVTRLIPSQSYSSETNFSMAIGGGLAYGITSNVRVFADVRGYATFFNTNSSLFCDESECLWKVEGDLIWQAQANIGFEVAF</sequence>
<dbReference type="Pfam" id="PF13505">
    <property type="entry name" value="OMP_b-brl"/>
    <property type="match status" value="1"/>
</dbReference>
<gene>
    <name evidence="4" type="ORF">HBH39_03945</name>
</gene>
<dbReference type="KEGG" id="saes:HBH39_03945"/>
<evidence type="ECO:0000256" key="1">
    <source>
        <dbReference type="ARBA" id="ARBA00022729"/>
    </source>
</evidence>
<feature type="chain" id="PRO_5026156621" evidence="2">
    <location>
        <begin position="22"/>
        <end position="203"/>
    </location>
</feature>
<accession>A0A6G9QHY7</accession>
<evidence type="ECO:0000256" key="2">
    <source>
        <dbReference type="SAM" id="SignalP"/>
    </source>
</evidence>
<dbReference type="SUPFAM" id="SSF56925">
    <property type="entry name" value="OMPA-like"/>
    <property type="match status" value="1"/>
</dbReference>